<sequence>MQLKKGKKISPNRGATISISRLGCREAGGSKTVARTREVEGRGQGPRGSEFSPAPPFSCAMPPKILVRKGSVKARSSFFEGLQGEKTEKEESPDKVAKPKWMQDLARKTDAHNNVVDKQLKSKLRERKMIVDGKTPRKLPPREDPNPESPELAAMLQKARARAEAESP</sequence>
<feature type="compositionally biased region" description="Basic and acidic residues" evidence="1">
    <location>
        <begin position="127"/>
        <end position="145"/>
    </location>
</feature>
<gene>
    <name evidence="2" type="ORF">HKI87_13g74130</name>
</gene>
<keyword evidence="3" id="KW-1185">Reference proteome</keyword>
<reference evidence="2 3" key="1">
    <citation type="submission" date="2024-03" db="EMBL/GenBank/DDBJ databases">
        <title>Complete genome sequence of the green alga Chloropicon roscoffensis RCC1871.</title>
        <authorList>
            <person name="Lemieux C."/>
            <person name="Pombert J.-F."/>
            <person name="Otis C."/>
            <person name="Turmel M."/>
        </authorList>
    </citation>
    <scope>NUCLEOTIDE SEQUENCE [LARGE SCALE GENOMIC DNA]</scope>
    <source>
        <strain evidence="2 3">RCC1871</strain>
    </source>
</reference>
<evidence type="ECO:0000256" key="1">
    <source>
        <dbReference type="SAM" id="MobiDB-lite"/>
    </source>
</evidence>
<protein>
    <submittedName>
        <fullName evidence="2">Uncharacterized protein</fullName>
    </submittedName>
</protein>
<organism evidence="2 3">
    <name type="scientific">Chloropicon roscoffensis</name>
    <dbReference type="NCBI Taxonomy" id="1461544"/>
    <lineage>
        <taxon>Eukaryota</taxon>
        <taxon>Viridiplantae</taxon>
        <taxon>Chlorophyta</taxon>
        <taxon>Chloropicophyceae</taxon>
        <taxon>Chloropicales</taxon>
        <taxon>Chloropicaceae</taxon>
        <taxon>Chloropicon</taxon>
    </lineage>
</organism>
<evidence type="ECO:0000313" key="2">
    <source>
        <dbReference type="EMBL" id="WZN65851.1"/>
    </source>
</evidence>
<dbReference type="Proteomes" id="UP001472866">
    <property type="component" value="Chromosome 13"/>
</dbReference>
<feature type="compositionally biased region" description="Basic and acidic residues" evidence="1">
    <location>
        <begin position="83"/>
        <end position="97"/>
    </location>
</feature>
<evidence type="ECO:0000313" key="3">
    <source>
        <dbReference type="Proteomes" id="UP001472866"/>
    </source>
</evidence>
<proteinExistence type="predicted"/>
<feature type="compositionally biased region" description="Basic residues" evidence="1">
    <location>
        <begin position="1"/>
        <end position="10"/>
    </location>
</feature>
<accession>A0AAX4PJ33</accession>
<feature type="region of interest" description="Disordered" evidence="1">
    <location>
        <begin position="1"/>
        <end position="62"/>
    </location>
</feature>
<dbReference type="AlphaFoldDB" id="A0AAX4PJ33"/>
<name>A0AAX4PJ33_9CHLO</name>
<dbReference type="EMBL" id="CP151513">
    <property type="protein sequence ID" value="WZN65851.1"/>
    <property type="molecule type" value="Genomic_DNA"/>
</dbReference>
<feature type="region of interest" description="Disordered" evidence="1">
    <location>
        <begin position="80"/>
        <end position="168"/>
    </location>
</feature>